<accession>A0A2U3L909</accession>
<gene>
    <name evidence="2" type="ORF">SBA1_820041</name>
</gene>
<protein>
    <submittedName>
        <fullName evidence="2">Uncharacterized protein</fullName>
    </submittedName>
</protein>
<keyword evidence="1" id="KW-1133">Transmembrane helix</keyword>
<evidence type="ECO:0000313" key="3">
    <source>
        <dbReference type="Proteomes" id="UP000238701"/>
    </source>
</evidence>
<keyword evidence="1" id="KW-0472">Membrane</keyword>
<evidence type="ECO:0000256" key="1">
    <source>
        <dbReference type="SAM" id="Phobius"/>
    </source>
</evidence>
<feature type="transmembrane region" description="Helical" evidence="1">
    <location>
        <begin position="111"/>
        <end position="135"/>
    </location>
</feature>
<feature type="transmembrane region" description="Helical" evidence="1">
    <location>
        <begin position="79"/>
        <end position="99"/>
    </location>
</feature>
<organism evidence="2 3">
    <name type="scientific">Candidatus Sulfotelmatobacter kueseliae</name>
    <dbReference type="NCBI Taxonomy" id="2042962"/>
    <lineage>
        <taxon>Bacteria</taxon>
        <taxon>Pseudomonadati</taxon>
        <taxon>Acidobacteriota</taxon>
        <taxon>Terriglobia</taxon>
        <taxon>Terriglobales</taxon>
        <taxon>Candidatus Korobacteraceae</taxon>
        <taxon>Candidatus Sulfotelmatobacter</taxon>
    </lineage>
</organism>
<sequence length="146" mass="15942">MNSDSLAVICVPFMFGWIAWVIFGTIRRYKIAKLQAEVQTKLLDKVGSGQDLLAYAQTEAGRDMLESLKVERHSPHARIIGALQTSIVMIFLGLAFLFLRGRISGTEEGFLVFGTLSTMLGVGFALSAVASYYLSKSFGLLNGGRT</sequence>
<dbReference type="OrthoDB" id="122522at2"/>
<dbReference type="EMBL" id="OMOD01000180">
    <property type="protein sequence ID" value="SPF48239.1"/>
    <property type="molecule type" value="Genomic_DNA"/>
</dbReference>
<reference evidence="3" key="1">
    <citation type="submission" date="2018-02" db="EMBL/GenBank/DDBJ databases">
        <authorList>
            <person name="Hausmann B."/>
        </authorList>
    </citation>
    <scope>NUCLEOTIDE SEQUENCE [LARGE SCALE GENOMIC DNA]</scope>
    <source>
        <strain evidence="3">Peat soil MAG SbA1</strain>
    </source>
</reference>
<evidence type="ECO:0000313" key="2">
    <source>
        <dbReference type="EMBL" id="SPF48239.1"/>
    </source>
</evidence>
<feature type="transmembrane region" description="Helical" evidence="1">
    <location>
        <begin position="6"/>
        <end position="26"/>
    </location>
</feature>
<keyword evidence="1" id="KW-0812">Transmembrane</keyword>
<dbReference type="AlphaFoldDB" id="A0A2U3L909"/>
<dbReference type="Proteomes" id="UP000238701">
    <property type="component" value="Unassembled WGS sequence"/>
</dbReference>
<name>A0A2U3L909_9BACT</name>
<proteinExistence type="predicted"/>